<name>A0A329S866_9STRA</name>
<dbReference type="Proteomes" id="UP000774804">
    <property type="component" value="Unassembled WGS sequence"/>
</dbReference>
<accession>A0A329S866</accession>
<dbReference type="EMBL" id="RCMI01001032">
    <property type="protein sequence ID" value="KAG2892068.1"/>
    <property type="molecule type" value="Genomic_DNA"/>
</dbReference>
<evidence type="ECO:0000313" key="4">
    <source>
        <dbReference type="EMBL" id="KAG2966535.1"/>
    </source>
</evidence>
<reference evidence="6 7" key="1">
    <citation type="submission" date="2018-01" db="EMBL/GenBank/DDBJ databases">
        <title>Draft genome of the strawberry crown rot pathogen Phytophthora cactorum.</title>
        <authorList>
            <person name="Armitage A.D."/>
            <person name="Lysoe E."/>
            <person name="Nellist C.F."/>
            <person name="Harrison R.J."/>
            <person name="Brurberg M.B."/>
        </authorList>
    </citation>
    <scope>NUCLEOTIDE SEQUENCE [LARGE SCALE GENOMIC DNA]</scope>
    <source>
        <strain evidence="6 7">10300</strain>
    </source>
</reference>
<protein>
    <submittedName>
        <fullName evidence="6">Uncharacterized protein</fullName>
    </submittedName>
</protein>
<dbReference type="Proteomes" id="UP000251314">
    <property type="component" value="Unassembled WGS sequence"/>
</dbReference>
<evidence type="ECO:0000313" key="6">
    <source>
        <dbReference type="EMBL" id="RAW32901.1"/>
    </source>
</evidence>
<gene>
    <name evidence="6" type="ORF">PC110_g10756</name>
    <name evidence="1" type="ORF">PC113_g19476</name>
    <name evidence="2" type="ORF">PC115_g18996</name>
    <name evidence="3" type="ORF">PC117_g18607</name>
    <name evidence="4" type="ORF">PC118_g19124</name>
    <name evidence="5" type="ORF">PC129_g18286</name>
</gene>
<comment type="caution">
    <text evidence="6">The sequence shown here is derived from an EMBL/GenBank/DDBJ whole genome shotgun (WGS) entry which is preliminary data.</text>
</comment>
<evidence type="ECO:0000313" key="7">
    <source>
        <dbReference type="Proteomes" id="UP000251314"/>
    </source>
</evidence>
<dbReference type="VEuPathDB" id="FungiDB:PC110_g10756"/>
<dbReference type="Proteomes" id="UP000735874">
    <property type="component" value="Unassembled WGS sequence"/>
</dbReference>
<dbReference type="EMBL" id="MJFZ01000258">
    <property type="protein sequence ID" value="RAW32901.1"/>
    <property type="molecule type" value="Genomic_DNA"/>
</dbReference>
<proteinExistence type="predicted"/>
<sequence length="39" mass="4468">MAPSKGEDAEDEKDAVHWKTSNWEQRILAALHAYKELKA</sequence>
<evidence type="ECO:0000313" key="2">
    <source>
        <dbReference type="EMBL" id="KAG2892068.1"/>
    </source>
</evidence>
<dbReference type="AlphaFoldDB" id="A0A329S866"/>
<dbReference type="Proteomes" id="UP000736787">
    <property type="component" value="Unassembled WGS sequence"/>
</dbReference>
<keyword evidence="7" id="KW-1185">Reference proteome</keyword>
<dbReference type="EMBL" id="RCMK01000760">
    <property type="protein sequence ID" value="KAG2913271.1"/>
    <property type="molecule type" value="Genomic_DNA"/>
</dbReference>
<reference evidence="5" key="2">
    <citation type="submission" date="2018-05" db="EMBL/GenBank/DDBJ databases">
        <title>Effector identification in a new, highly contiguous assembly of the strawberry crown rot pathogen Phytophthora cactorum.</title>
        <authorList>
            <person name="Armitage A.D."/>
            <person name="Nellist C.F."/>
            <person name="Bates H."/>
            <person name="Vickerstaff R.J."/>
            <person name="Harrison R.J."/>
        </authorList>
    </citation>
    <scope>NUCLEOTIDE SEQUENCE</scope>
    <source>
        <strain evidence="1">15-7</strain>
        <strain evidence="2">4032</strain>
        <strain evidence="3">4040</strain>
        <strain evidence="4">P415</strain>
        <strain evidence="5">P421</strain>
    </source>
</reference>
<dbReference type="Proteomes" id="UP000760860">
    <property type="component" value="Unassembled WGS sequence"/>
</dbReference>
<organism evidence="6 7">
    <name type="scientific">Phytophthora cactorum</name>
    <dbReference type="NCBI Taxonomy" id="29920"/>
    <lineage>
        <taxon>Eukaryota</taxon>
        <taxon>Sar</taxon>
        <taxon>Stramenopiles</taxon>
        <taxon>Oomycota</taxon>
        <taxon>Peronosporomycetes</taxon>
        <taxon>Peronosporales</taxon>
        <taxon>Peronosporaceae</taxon>
        <taxon>Phytophthora</taxon>
    </lineage>
</organism>
<dbReference type="EMBL" id="RCMV01001049">
    <property type="protein sequence ID" value="KAG3210727.1"/>
    <property type="molecule type" value="Genomic_DNA"/>
</dbReference>
<evidence type="ECO:0000313" key="1">
    <source>
        <dbReference type="EMBL" id="KAG2839438.1"/>
    </source>
</evidence>
<evidence type="ECO:0000313" key="3">
    <source>
        <dbReference type="EMBL" id="KAG2913271.1"/>
    </source>
</evidence>
<dbReference type="EMBL" id="RCML01001006">
    <property type="protein sequence ID" value="KAG2966535.1"/>
    <property type="molecule type" value="Genomic_DNA"/>
</dbReference>
<dbReference type="EMBL" id="RCMG01001001">
    <property type="protein sequence ID" value="KAG2839438.1"/>
    <property type="molecule type" value="Genomic_DNA"/>
</dbReference>
<dbReference type="Proteomes" id="UP000697107">
    <property type="component" value="Unassembled WGS sequence"/>
</dbReference>
<evidence type="ECO:0000313" key="5">
    <source>
        <dbReference type="EMBL" id="KAG3210727.1"/>
    </source>
</evidence>